<comment type="caution">
    <text evidence="1">The sequence shown here is derived from an EMBL/GenBank/DDBJ whole genome shotgun (WGS) entry which is preliminary data.</text>
</comment>
<protein>
    <submittedName>
        <fullName evidence="1">Uncharacterized protein</fullName>
    </submittedName>
</protein>
<reference evidence="1" key="2">
    <citation type="submission" date="2023-06" db="EMBL/GenBank/DDBJ databases">
        <authorList>
            <consortium name="Lawrence Berkeley National Laboratory"/>
            <person name="Haridas S."/>
            <person name="Hensen N."/>
            <person name="Bonometti L."/>
            <person name="Westerberg I."/>
            <person name="Brannstrom I.O."/>
            <person name="Guillou S."/>
            <person name="Cros-Aarteil S."/>
            <person name="Calhoun S."/>
            <person name="Kuo A."/>
            <person name="Mondo S."/>
            <person name="Pangilinan J."/>
            <person name="Riley R."/>
            <person name="Labutti K."/>
            <person name="Andreopoulos B."/>
            <person name="Lipzen A."/>
            <person name="Chen C."/>
            <person name="Yanf M."/>
            <person name="Daum C."/>
            <person name="Ng V."/>
            <person name="Clum A."/>
            <person name="Steindorff A."/>
            <person name="Ohm R."/>
            <person name="Martin F."/>
            <person name="Silar P."/>
            <person name="Natvig D."/>
            <person name="Lalanne C."/>
            <person name="Gautier V."/>
            <person name="Ament-Velasquez S.L."/>
            <person name="Kruys A."/>
            <person name="Hutchinson M.I."/>
            <person name="Powell A.J."/>
            <person name="Barry K."/>
            <person name="Miller A.N."/>
            <person name="Grigoriev I.V."/>
            <person name="Debuchy R."/>
            <person name="Gladieux P."/>
            <person name="Thoren M.H."/>
            <person name="Johannesson H."/>
        </authorList>
    </citation>
    <scope>NUCLEOTIDE SEQUENCE</scope>
    <source>
        <strain evidence="1">CBS 118394</strain>
    </source>
</reference>
<sequence length="454" mass="51909">MATSESLSMDSNHPFIRQLLLGPDHRGIQNVEDLAVTLVINDNSLTYTFVDSLPKFANDDVLSFDTQQANVLLRIYRDGVPRDRDWEAIPTDGPSKPTPPMESLATWPAKYPLTYICRRLRKVGWTVNKPPQSAATVSFETEDYAPVEYQLPMLLFDLHWLLSQMLLDRGPKIKGDLGMADVVYQWAVWLANPHHGPPGRLVTDDFPEILVQDVHDCEKWMSEFRNELTALRDRVKEAQAMPADTSLVHYVEGYPNSTPRPGDFPIDHKERWDSASAFEQFFGTHKWHMRWPNWSAGERSYDYCWALWRVEEAVYLLEVLDDARFNALIDMWSFIYNSFQDITSTRTDIRETESNSDGPGKTEQIDDMMQRIRSTAKDILESIRDNNYTSFAICGPLRASPPQVVRVTTPDSSANWIENYYSLQKPIPSLQDLNPLTPAIRTALESAPGMTMVG</sequence>
<gene>
    <name evidence="1" type="ORF">B0H66DRAFT_608456</name>
</gene>
<reference evidence="1" key="1">
    <citation type="journal article" date="2023" name="Mol. Phylogenet. Evol.">
        <title>Genome-scale phylogeny and comparative genomics of the fungal order Sordariales.</title>
        <authorList>
            <person name="Hensen N."/>
            <person name="Bonometti L."/>
            <person name="Westerberg I."/>
            <person name="Brannstrom I.O."/>
            <person name="Guillou S."/>
            <person name="Cros-Aarteil S."/>
            <person name="Calhoun S."/>
            <person name="Haridas S."/>
            <person name="Kuo A."/>
            <person name="Mondo S."/>
            <person name="Pangilinan J."/>
            <person name="Riley R."/>
            <person name="LaButti K."/>
            <person name="Andreopoulos B."/>
            <person name="Lipzen A."/>
            <person name="Chen C."/>
            <person name="Yan M."/>
            <person name="Daum C."/>
            <person name="Ng V."/>
            <person name="Clum A."/>
            <person name="Steindorff A."/>
            <person name="Ohm R.A."/>
            <person name="Martin F."/>
            <person name="Silar P."/>
            <person name="Natvig D.O."/>
            <person name="Lalanne C."/>
            <person name="Gautier V."/>
            <person name="Ament-Velasquez S.L."/>
            <person name="Kruys A."/>
            <person name="Hutchinson M.I."/>
            <person name="Powell A.J."/>
            <person name="Barry K."/>
            <person name="Miller A.N."/>
            <person name="Grigoriev I.V."/>
            <person name="Debuchy R."/>
            <person name="Gladieux P."/>
            <person name="Hiltunen Thoren M."/>
            <person name="Johannesson H."/>
        </authorList>
    </citation>
    <scope>NUCLEOTIDE SEQUENCE</scope>
    <source>
        <strain evidence="1">CBS 118394</strain>
    </source>
</reference>
<dbReference type="EMBL" id="JAUEDM010000009">
    <property type="protein sequence ID" value="KAK3312180.1"/>
    <property type="molecule type" value="Genomic_DNA"/>
</dbReference>
<dbReference type="AlphaFoldDB" id="A0AAE0HSN7"/>
<proteinExistence type="predicted"/>
<organism evidence="1 2">
    <name type="scientific">Apodospora peruviana</name>
    <dbReference type="NCBI Taxonomy" id="516989"/>
    <lineage>
        <taxon>Eukaryota</taxon>
        <taxon>Fungi</taxon>
        <taxon>Dikarya</taxon>
        <taxon>Ascomycota</taxon>
        <taxon>Pezizomycotina</taxon>
        <taxon>Sordariomycetes</taxon>
        <taxon>Sordariomycetidae</taxon>
        <taxon>Sordariales</taxon>
        <taxon>Lasiosphaeriaceae</taxon>
        <taxon>Apodospora</taxon>
    </lineage>
</organism>
<evidence type="ECO:0000313" key="1">
    <source>
        <dbReference type="EMBL" id="KAK3312180.1"/>
    </source>
</evidence>
<evidence type="ECO:0000313" key="2">
    <source>
        <dbReference type="Proteomes" id="UP001283341"/>
    </source>
</evidence>
<keyword evidence="2" id="KW-1185">Reference proteome</keyword>
<accession>A0AAE0HSN7</accession>
<name>A0AAE0HSN7_9PEZI</name>
<dbReference type="Proteomes" id="UP001283341">
    <property type="component" value="Unassembled WGS sequence"/>
</dbReference>